<dbReference type="EMBL" id="JBJURJ010000008">
    <property type="protein sequence ID" value="MFM9329349.1"/>
    <property type="molecule type" value="Genomic_DNA"/>
</dbReference>
<name>A0ACC7NZ96_9BACL</name>
<accession>A0ACC7NZ96</accession>
<sequence length="150" mass="17907">MDWIPLTDQEEINKFMSAFGRFHDACLKELYLWTDHYVNNDFAMNVSNKLDNRIRVLFQRQWNDPSAVELLFEEVVKLCISPSSENYDSIIFGASLYFENGICYWADDSNWRHDKQVSYEVNWIAARKVSWREVSNWMGKQQRYGIIESE</sequence>
<reference evidence="1" key="1">
    <citation type="submission" date="2024-12" db="EMBL/GenBank/DDBJ databases">
        <authorList>
            <person name="Wu N."/>
        </authorList>
    </citation>
    <scope>NUCLEOTIDE SEQUENCE</scope>
    <source>
        <strain evidence="1">P15</strain>
    </source>
</reference>
<evidence type="ECO:0000313" key="1">
    <source>
        <dbReference type="EMBL" id="MFM9329349.1"/>
    </source>
</evidence>
<organism evidence="1 2">
    <name type="scientific">Paenibacillus mesotrionivorans</name>
    <dbReference type="NCBI Taxonomy" id="3160968"/>
    <lineage>
        <taxon>Bacteria</taxon>
        <taxon>Bacillati</taxon>
        <taxon>Bacillota</taxon>
        <taxon>Bacilli</taxon>
        <taxon>Bacillales</taxon>
        <taxon>Paenibacillaceae</taxon>
        <taxon>Paenibacillus</taxon>
    </lineage>
</organism>
<protein>
    <submittedName>
        <fullName evidence="1">Uncharacterized protein</fullName>
    </submittedName>
</protein>
<keyword evidence="2" id="KW-1185">Reference proteome</keyword>
<comment type="caution">
    <text evidence="1">The sequence shown here is derived from an EMBL/GenBank/DDBJ whole genome shotgun (WGS) entry which is preliminary data.</text>
</comment>
<dbReference type="Proteomes" id="UP001631969">
    <property type="component" value="Unassembled WGS sequence"/>
</dbReference>
<gene>
    <name evidence="1" type="ORF">ACI1P1_13725</name>
</gene>
<evidence type="ECO:0000313" key="2">
    <source>
        <dbReference type="Proteomes" id="UP001631969"/>
    </source>
</evidence>
<proteinExistence type="predicted"/>